<keyword evidence="7" id="KW-1185">Reference proteome</keyword>
<dbReference type="EMBL" id="BAABWH010000001">
    <property type="protein sequence ID" value="GAA6144084.1"/>
    <property type="molecule type" value="Genomic_DNA"/>
</dbReference>
<dbReference type="PANTHER" id="PTHR33798">
    <property type="entry name" value="FLAVOPROTEIN OXYGENASE"/>
    <property type="match status" value="1"/>
</dbReference>
<evidence type="ECO:0000256" key="2">
    <source>
        <dbReference type="ARBA" id="ARBA00022630"/>
    </source>
</evidence>
<dbReference type="Gene3D" id="2.30.110.10">
    <property type="entry name" value="Electron Transport, Fmn-binding Protein, Chain A"/>
    <property type="match status" value="1"/>
</dbReference>
<proteinExistence type="inferred from homology"/>
<protein>
    <submittedName>
        <fullName evidence="6">Flavin reductase family protein</fullName>
    </submittedName>
</protein>
<evidence type="ECO:0000313" key="7">
    <source>
        <dbReference type="Proteomes" id="UP001481413"/>
    </source>
</evidence>
<dbReference type="InterPro" id="IPR002563">
    <property type="entry name" value="Flavin_Rdtase-like_dom"/>
</dbReference>
<name>A0ABP9ZVC0_9GAMM</name>
<dbReference type="Pfam" id="PF01613">
    <property type="entry name" value="Flavin_Reduct"/>
    <property type="match status" value="1"/>
</dbReference>
<evidence type="ECO:0000259" key="5">
    <source>
        <dbReference type="SMART" id="SM00903"/>
    </source>
</evidence>
<evidence type="ECO:0000256" key="1">
    <source>
        <dbReference type="ARBA" id="ARBA00001917"/>
    </source>
</evidence>
<dbReference type="SUPFAM" id="SSF50475">
    <property type="entry name" value="FMN-binding split barrel"/>
    <property type="match status" value="1"/>
</dbReference>
<organism evidence="6 7">
    <name type="scientific">Thalassolituus maritimus</name>
    <dbReference type="NCBI Taxonomy" id="484498"/>
    <lineage>
        <taxon>Bacteria</taxon>
        <taxon>Pseudomonadati</taxon>
        <taxon>Pseudomonadota</taxon>
        <taxon>Gammaproteobacteria</taxon>
        <taxon>Oceanospirillales</taxon>
        <taxon>Oceanospirillaceae</taxon>
        <taxon>Thalassolituus</taxon>
    </lineage>
</organism>
<dbReference type="Proteomes" id="UP001481413">
    <property type="component" value="Unassembled WGS sequence"/>
</dbReference>
<evidence type="ECO:0000256" key="4">
    <source>
        <dbReference type="ARBA" id="ARBA00038054"/>
    </source>
</evidence>
<dbReference type="InterPro" id="IPR012349">
    <property type="entry name" value="Split_barrel_FMN-bd"/>
</dbReference>
<sequence length="203" mass="22250">MDIQFTDKTPLERYHLLVQSVIPRPIAWILTAEEDGHLNLAPYSFFAPVCSAPPTLVVSMGQKSAGVEKDSFRNLKRSGWCVVNIADATQVEAVNISSSTLAAGISETSSFDIQVEPQEGWPLPRVAAAPVAFLCRYQQQVDLGSGPQHVVFLEIERMFIDEGVVSQDGDRLVLNSELINPLARLGGAEYSELGDRIVRGRPE</sequence>
<gene>
    <name evidence="6" type="ORF">NBRC116585_02010</name>
</gene>
<comment type="similarity">
    <text evidence="4">Belongs to the flavoredoxin family.</text>
</comment>
<evidence type="ECO:0000313" key="6">
    <source>
        <dbReference type="EMBL" id="GAA6144084.1"/>
    </source>
</evidence>
<accession>A0ABP9ZVC0</accession>
<dbReference type="PANTHER" id="PTHR33798:SF5">
    <property type="entry name" value="FLAVIN REDUCTASE LIKE DOMAIN-CONTAINING PROTEIN"/>
    <property type="match status" value="1"/>
</dbReference>
<dbReference type="RefSeq" id="WP_353293032.1">
    <property type="nucleotide sequence ID" value="NZ_BAABWH010000001.1"/>
</dbReference>
<comment type="cofactor">
    <cofactor evidence="1">
        <name>FMN</name>
        <dbReference type="ChEBI" id="CHEBI:58210"/>
    </cofactor>
</comment>
<dbReference type="SMART" id="SM00903">
    <property type="entry name" value="Flavin_Reduct"/>
    <property type="match status" value="1"/>
</dbReference>
<evidence type="ECO:0000256" key="3">
    <source>
        <dbReference type="ARBA" id="ARBA00022643"/>
    </source>
</evidence>
<keyword evidence="2" id="KW-0285">Flavoprotein</keyword>
<reference evidence="6 7" key="1">
    <citation type="submission" date="2024-04" db="EMBL/GenBank/DDBJ databases">
        <title>Draft genome sequence of Thalassolituus maritimus NBRC 116585.</title>
        <authorList>
            <person name="Miyakawa T."/>
            <person name="Kusuya Y."/>
            <person name="Miura T."/>
        </authorList>
    </citation>
    <scope>NUCLEOTIDE SEQUENCE [LARGE SCALE GENOMIC DNA]</scope>
    <source>
        <strain evidence="6 7">5NW40-0001</strain>
    </source>
</reference>
<comment type="caution">
    <text evidence="6">The sequence shown here is derived from an EMBL/GenBank/DDBJ whole genome shotgun (WGS) entry which is preliminary data.</text>
</comment>
<feature type="domain" description="Flavin reductase like" evidence="5">
    <location>
        <begin position="19"/>
        <end position="170"/>
    </location>
</feature>
<keyword evidence="3" id="KW-0288">FMN</keyword>